<dbReference type="Proteomes" id="UP000242367">
    <property type="component" value="Unassembled WGS sequence"/>
</dbReference>
<name>A0A2P4UP39_9ACTN</name>
<sequence length="228" mass="23732">MRKFLLVLLVLVVGGAVAADRIGVRIAQNQIAERVQSQYGLAQRPDVTIHGIPFLTQALGGKYGHIDVRIGDWTERGVTVSDVTVDMRDVTAPLDQIAAGNSSGVVAGAATASALVPYSAIKKNAPKEITSIRPDGDRLKVGLAGSVLGFQLTGDAVVKLKPTAQGIRVTPVSVGSSSLQIPVAALSWTVPVANLPVGSRISELTPTPQGLRVAATAHNVNLARVQAR</sequence>
<gene>
    <name evidence="1" type="ORF">BTM25_12120</name>
</gene>
<keyword evidence="2" id="KW-1185">Reference proteome</keyword>
<reference evidence="1 2" key="1">
    <citation type="journal article" date="2017" name="Chemistry">
        <title>Isolation, Biosynthesis and Chemical Modifications of Rubterolones A-F: Rare Tropolone Alkaloids from Actinomadura sp. 5-2.</title>
        <authorList>
            <person name="Guo H."/>
            <person name="Benndorf R."/>
            <person name="Leichnitz D."/>
            <person name="Klassen J.L."/>
            <person name="Vollmers J."/>
            <person name="Gorls H."/>
            <person name="Steinacker M."/>
            <person name="Weigel C."/>
            <person name="Dahse H.M."/>
            <person name="Kaster A.K."/>
            <person name="de Beer Z.W."/>
            <person name="Poulsen M."/>
            <person name="Beemelmanns C."/>
        </authorList>
    </citation>
    <scope>NUCLEOTIDE SEQUENCE [LARGE SCALE GENOMIC DNA]</scope>
    <source>
        <strain evidence="1 2">5-2</strain>
    </source>
</reference>
<dbReference type="InterPro" id="IPR021373">
    <property type="entry name" value="DUF2993"/>
</dbReference>
<evidence type="ECO:0000313" key="2">
    <source>
        <dbReference type="Proteomes" id="UP000242367"/>
    </source>
</evidence>
<comment type="caution">
    <text evidence="1">The sequence shown here is derived from an EMBL/GenBank/DDBJ whole genome shotgun (WGS) entry which is preliminary data.</text>
</comment>
<proteinExistence type="predicted"/>
<organism evidence="1 2">
    <name type="scientific">Actinomadura rubteroloni</name>
    <dbReference type="NCBI Taxonomy" id="1926885"/>
    <lineage>
        <taxon>Bacteria</taxon>
        <taxon>Bacillati</taxon>
        <taxon>Actinomycetota</taxon>
        <taxon>Actinomycetes</taxon>
        <taxon>Streptosporangiales</taxon>
        <taxon>Thermomonosporaceae</taxon>
        <taxon>Actinomadura</taxon>
    </lineage>
</organism>
<dbReference type="RefSeq" id="WP_103561718.1">
    <property type="nucleotide sequence ID" value="NZ_MTBP01000001.1"/>
</dbReference>
<dbReference type="EMBL" id="MTBP01000001">
    <property type="protein sequence ID" value="POM26804.1"/>
    <property type="molecule type" value="Genomic_DNA"/>
</dbReference>
<evidence type="ECO:0008006" key="3">
    <source>
        <dbReference type="Google" id="ProtNLM"/>
    </source>
</evidence>
<dbReference type="Pfam" id="PF11209">
    <property type="entry name" value="LmeA"/>
    <property type="match status" value="1"/>
</dbReference>
<protein>
    <recommendedName>
        <fullName evidence="3">DUF2993 domain-containing protein</fullName>
    </recommendedName>
</protein>
<dbReference type="AlphaFoldDB" id="A0A2P4UP39"/>
<accession>A0A2P4UP39</accession>
<evidence type="ECO:0000313" key="1">
    <source>
        <dbReference type="EMBL" id="POM26804.1"/>
    </source>
</evidence>